<gene>
    <name evidence="3" type="ORF">CcaverHIS019_0401750</name>
</gene>
<accession>A0AA48L3M8</accession>
<name>A0AA48L3M8_9TREE</name>
<proteinExistence type="predicted"/>
<dbReference type="RefSeq" id="XP_060456620.1">
    <property type="nucleotide sequence ID" value="XM_060599981.1"/>
</dbReference>
<keyword evidence="2" id="KW-0812">Transmembrane</keyword>
<feature type="region of interest" description="Disordered" evidence="1">
    <location>
        <begin position="216"/>
        <end position="291"/>
    </location>
</feature>
<sequence>MHRKLNWPIVVMLVLSSLAMVMALFQIIWNIVLFYSSSTAIAELVIGMLYAVYLIAWFVRFRKKTRWFATIIVDLVACVVFAVSGLVTGLLSLFPVSLGTFAVFTLIFLFEAIHVATRHVPGSKLRVSLYDLAALDASRQGHNSSGSAGWVDRAGGDAGLLDEETSLEEALVVPYEQWKPEGEHIEHLNAQQDATHLEPAMVPLFHLPGRQQHDLLRVRNVGSEGDVRSSTDPTRPRDVKNRMIMGSGQKSRKAERSHAPSASTSTETRRDADSRNNVQPTTGTLDVGSVSEACPSYDESMAISRGIVQPRAAQVSFSSPAVVAPGIGSGERNQRDFNSEPRHQPTGSSEQSRSVDTGLSTDAYHLDQPMPQSTPPAVIPEGLNMKGQHLKHIR</sequence>
<evidence type="ECO:0000256" key="1">
    <source>
        <dbReference type="SAM" id="MobiDB-lite"/>
    </source>
</evidence>
<evidence type="ECO:0000313" key="3">
    <source>
        <dbReference type="EMBL" id="BEI91355.1"/>
    </source>
</evidence>
<feature type="transmembrane region" description="Helical" evidence="2">
    <location>
        <begin position="67"/>
        <end position="87"/>
    </location>
</feature>
<keyword evidence="2" id="KW-0472">Membrane</keyword>
<feature type="transmembrane region" description="Helical" evidence="2">
    <location>
        <begin position="7"/>
        <end position="29"/>
    </location>
</feature>
<dbReference type="KEGG" id="ccac:CcaHIS019_0401750"/>
<keyword evidence="4" id="KW-1185">Reference proteome</keyword>
<feature type="compositionally biased region" description="Polar residues" evidence="1">
    <location>
        <begin position="275"/>
        <end position="284"/>
    </location>
</feature>
<dbReference type="EMBL" id="AP028215">
    <property type="protein sequence ID" value="BEI91355.1"/>
    <property type="molecule type" value="Genomic_DNA"/>
</dbReference>
<feature type="compositionally biased region" description="Basic and acidic residues" evidence="1">
    <location>
        <begin position="225"/>
        <end position="241"/>
    </location>
</feature>
<feature type="compositionally biased region" description="Basic and acidic residues" evidence="1">
    <location>
        <begin position="332"/>
        <end position="343"/>
    </location>
</feature>
<reference evidence="3" key="1">
    <citation type="journal article" date="2023" name="BMC Genomics">
        <title>Chromosome-level genome assemblies of Cutaneotrichosporon spp. (Trichosporonales, Basidiomycota) reveal imbalanced evolution between nucleotide sequences and chromosome synteny.</title>
        <authorList>
            <person name="Kobayashi Y."/>
            <person name="Kayamori A."/>
            <person name="Aoki K."/>
            <person name="Shiwa Y."/>
            <person name="Matsutani M."/>
            <person name="Fujita N."/>
            <person name="Sugita T."/>
            <person name="Iwasaki W."/>
            <person name="Tanaka N."/>
            <person name="Takashima M."/>
        </authorList>
    </citation>
    <scope>NUCLEOTIDE SEQUENCE</scope>
    <source>
        <strain evidence="3">HIS019</strain>
    </source>
</reference>
<feature type="transmembrane region" description="Helical" evidence="2">
    <location>
        <begin position="93"/>
        <end position="116"/>
    </location>
</feature>
<protein>
    <submittedName>
        <fullName evidence="3">Uncharacterized protein</fullName>
    </submittedName>
</protein>
<dbReference type="AlphaFoldDB" id="A0AA48L3M8"/>
<dbReference type="Proteomes" id="UP001233271">
    <property type="component" value="Chromosome 4"/>
</dbReference>
<feature type="region of interest" description="Disordered" evidence="1">
    <location>
        <begin position="322"/>
        <end position="394"/>
    </location>
</feature>
<keyword evidence="2" id="KW-1133">Transmembrane helix</keyword>
<feature type="transmembrane region" description="Helical" evidence="2">
    <location>
        <begin position="41"/>
        <end position="60"/>
    </location>
</feature>
<evidence type="ECO:0000256" key="2">
    <source>
        <dbReference type="SAM" id="Phobius"/>
    </source>
</evidence>
<feature type="compositionally biased region" description="Polar residues" evidence="1">
    <location>
        <begin position="345"/>
        <end position="360"/>
    </location>
</feature>
<organism evidence="3 4">
    <name type="scientific">Cutaneotrichosporon cavernicola</name>
    <dbReference type="NCBI Taxonomy" id="279322"/>
    <lineage>
        <taxon>Eukaryota</taxon>
        <taxon>Fungi</taxon>
        <taxon>Dikarya</taxon>
        <taxon>Basidiomycota</taxon>
        <taxon>Agaricomycotina</taxon>
        <taxon>Tremellomycetes</taxon>
        <taxon>Trichosporonales</taxon>
        <taxon>Trichosporonaceae</taxon>
        <taxon>Cutaneotrichosporon</taxon>
    </lineage>
</organism>
<evidence type="ECO:0000313" key="4">
    <source>
        <dbReference type="Proteomes" id="UP001233271"/>
    </source>
</evidence>
<dbReference type="GeneID" id="85495225"/>